<reference evidence="2 3" key="1">
    <citation type="submission" date="2021-03" db="EMBL/GenBank/DDBJ databases">
        <title>Haloterrigena longa sp. nov. and Haloterrigena limicola sp. nov., extremely halophilic archaea isolated from a salt lake.</title>
        <authorList>
            <person name="Henglin C."/>
        </authorList>
    </citation>
    <scope>NUCLEOTIDE SEQUENCE [LARGE SCALE GENOMIC DNA]</scope>
    <source>
        <strain evidence="2 3">KZCA68</strain>
    </source>
</reference>
<dbReference type="Proteomes" id="UP000663203">
    <property type="component" value="Chromosome"/>
</dbReference>
<dbReference type="InterPro" id="IPR004919">
    <property type="entry name" value="GmrSD_N"/>
</dbReference>
<dbReference type="PANTHER" id="PTHR37292">
    <property type="entry name" value="VNG6097C"/>
    <property type="match status" value="1"/>
</dbReference>
<protein>
    <submittedName>
        <fullName evidence="2">DUF262 domain-containing protein</fullName>
    </submittedName>
</protein>
<dbReference type="RefSeq" id="WP_207290713.1">
    <property type="nucleotide sequence ID" value="NZ_CP071462.1"/>
</dbReference>
<dbReference type="Pfam" id="PF03235">
    <property type="entry name" value="GmrSD_N"/>
    <property type="match status" value="1"/>
</dbReference>
<keyword evidence="3" id="KW-1185">Reference proteome</keyword>
<name>A0A8A2VSJ0_9EURY</name>
<evidence type="ECO:0000259" key="1">
    <source>
        <dbReference type="Pfam" id="PF03235"/>
    </source>
</evidence>
<dbReference type="GeneID" id="63187360"/>
<sequence length="616" mass="71328">MGFQSTTIAKVVPKLNESIFVPAIQREFVWGPDQVKQLFDSILREYPIGSFLFWEVNGEQVEQQIKYRFVQNYVERSIVQSEFSDAHHHNPKLQDGFGLPNELTLVLDGQQRLTALYIGLTGTYIVKKPYFPNAERDSYERKRLYLNLLSDPNQVSNDELKMRYDFQFKAGNVEQSTENYWYWVGDILEAENLMDAMAIKDAPELEELPPEKESYLQNNIMALYNTIHNNDIINFYPEDTSDNERVLDIFLRTNEGGTQLSKSEILLSMATAQWTSDTSDPLDAREAITSFVDEINHTYSDADFGLGIDFVLKTLLVLSDISAEYRIANFTDENLAAIRRTWEEGDFEPAVRRALNFLVEVGIDGRSLTSDNAIIPLIYFFHANTNPDVQWTSIEGRQTRKRIYFWLTSALLNSAFTTRPDQVLDRSRKAIADAPADEFPLSQIHREMNSLGKVVGFDEEVVQGLLDSTSYTRQKIYLFLSLIYFPNTLNENIEYEVDHIFNRDRLDETDLRVDHGLDAETARRCEELKDRPGNLQLLGQDEHFDKGEKTIAEWLSERTDEYRERHLIPEDETLHTLEKFPDFVEQREQLIKEHIVDTFRNTSREGPEQSVSPPAE</sequence>
<evidence type="ECO:0000313" key="2">
    <source>
        <dbReference type="EMBL" id="QSX00999.1"/>
    </source>
</evidence>
<accession>A0A8A2VSJ0</accession>
<dbReference type="AlphaFoldDB" id="A0A8A2VSJ0"/>
<organism evidence="2 3">
    <name type="scientific">Haloterrigena alkaliphila</name>
    <dbReference type="NCBI Taxonomy" id="2816475"/>
    <lineage>
        <taxon>Archaea</taxon>
        <taxon>Methanobacteriati</taxon>
        <taxon>Methanobacteriota</taxon>
        <taxon>Stenosarchaea group</taxon>
        <taxon>Halobacteria</taxon>
        <taxon>Halobacteriales</taxon>
        <taxon>Natrialbaceae</taxon>
        <taxon>Haloterrigena</taxon>
    </lineage>
</organism>
<dbReference type="PANTHER" id="PTHR37292:SF2">
    <property type="entry name" value="DUF262 DOMAIN-CONTAINING PROTEIN"/>
    <property type="match status" value="1"/>
</dbReference>
<gene>
    <name evidence="2" type="ORF">J0X25_08605</name>
</gene>
<feature type="domain" description="GmrSD restriction endonucleases N-terminal" evidence="1">
    <location>
        <begin position="17"/>
        <end position="268"/>
    </location>
</feature>
<dbReference type="EMBL" id="CP071462">
    <property type="protein sequence ID" value="QSX00999.1"/>
    <property type="molecule type" value="Genomic_DNA"/>
</dbReference>
<proteinExistence type="predicted"/>
<evidence type="ECO:0000313" key="3">
    <source>
        <dbReference type="Proteomes" id="UP000663203"/>
    </source>
</evidence>
<dbReference type="KEGG" id="hakz:J0X25_08605"/>